<keyword evidence="3" id="KW-1185">Reference proteome</keyword>
<evidence type="ECO:0000313" key="3">
    <source>
        <dbReference type="Proteomes" id="UP000005561"/>
    </source>
</evidence>
<gene>
    <name evidence="2" type="ORF">BRYFOR_09004</name>
</gene>
<keyword evidence="1" id="KW-0472">Membrane</keyword>
<organism evidence="2 3">
    <name type="scientific">Marvinbryantia formatexigens DSM 14469</name>
    <dbReference type="NCBI Taxonomy" id="478749"/>
    <lineage>
        <taxon>Bacteria</taxon>
        <taxon>Bacillati</taxon>
        <taxon>Bacillota</taxon>
        <taxon>Clostridia</taxon>
        <taxon>Lachnospirales</taxon>
        <taxon>Lachnospiraceae</taxon>
        <taxon>Marvinbryantia</taxon>
    </lineage>
</organism>
<reference evidence="2" key="1">
    <citation type="submission" date="2009-07" db="EMBL/GenBank/DDBJ databases">
        <authorList>
            <person name="Weinstock G."/>
            <person name="Sodergren E."/>
            <person name="Clifton S."/>
            <person name="Fulton L."/>
            <person name="Fulton B."/>
            <person name="Courtney L."/>
            <person name="Fronick C."/>
            <person name="Harrison M."/>
            <person name="Strong C."/>
            <person name="Farmer C."/>
            <person name="Delahaunty K."/>
            <person name="Markovic C."/>
            <person name="Hall O."/>
            <person name="Minx P."/>
            <person name="Tomlinson C."/>
            <person name="Mitreva M."/>
            <person name="Nelson J."/>
            <person name="Hou S."/>
            <person name="Wollam A."/>
            <person name="Pepin K.H."/>
            <person name="Johnson M."/>
            <person name="Bhonagiri V."/>
            <person name="Nash W.E."/>
            <person name="Warren W."/>
            <person name="Chinwalla A."/>
            <person name="Mardis E.R."/>
            <person name="Wilson R.K."/>
        </authorList>
    </citation>
    <scope>NUCLEOTIDE SEQUENCE [LARGE SCALE GENOMIC DNA]</scope>
    <source>
        <strain evidence="2">DSM 14469</strain>
    </source>
</reference>
<comment type="caution">
    <text evidence="2">The sequence shown here is derived from an EMBL/GenBank/DDBJ whole genome shotgun (WGS) entry which is preliminary data.</text>
</comment>
<accession>C6LK18</accession>
<dbReference type="EMBL" id="ACCL02000022">
    <property type="protein sequence ID" value="EET59095.1"/>
    <property type="molecule type" value="Genomic_DNA"/>
</dbReference>
<evidence type="ECO:0000256" key="1">
    <source>
        <dbReference type="SAM" id="Phobius"/>
    </source>
</evidence>
<evidence type="ECO:0000313" key="2">
    <source>
        <dbReference type="EMBL" id="EET59095.1"/>
    </source>
</evidence>
<dbReference type="AlphaFoldDB" id="C6LK18"/>
<protein>
    <submittedName>
        <fullName evidence="2">Uncharacterized protein</fullName>
    </submittedName>
</protein>
<sequence>MDSNKHTAWQADIINGPTVRILLFIMIPIIQSTSCTISIAAVTTNKMVGVFLHTGMTAAHVNARLLANIYRAFVRLFSFSFMTAAIEKQMPRAALISVVYAFI</sequence>
<dbReference type="Proteomes" id="UP000005561">
    <property type="component" value="Unassembled WGS sequence"/>
</dbReference>
<keyword evidence="1" id="KW-1133">Transmembrane helix</keyword>
<name>C6LK18_9FIRM</name>
<keyword evidence="1" id="KW-0812">Transmembrane</keyword>
<proteinExistence type="predicted"/>
<feature type="transmembrane region" description="Helical" evidence="1">
    <location>
        <begin position="21"/>
        <end position="43"/>
    </location>
</feature>